<comment type="caution">
    <text evidence="6">The sequence shown here is derived from an EMBL/GenBank/DDBJ whole genome shotgun (WGS) entry which is preliminary data.</text>
</comment>
<evidence type="ECO:0000256" key="1">
    <source>
        <dbReference type="ARBA" id="ARBA00022475"/>
    </source>
</evidence>
<evidence type="ECO:0000256" key="3">
    <source>
        <dbReference type="ARBA" id="ARBA00022989"/>
    </source>
</evidence>
<evidence type="ECO:0000313" key="6">
    <source>
        <dbReference type="EMBL" id="RTR00811.1"/>
    </source>
</evidence>
<gene>
    <name evidence="6" type="ORF">EKG36_15370</name>
</gene>
<reference evidence="6 7" key="1">
    <citation type="submission" date="2018-12" db="EMBL/GenBank/DDBJ databases">
        <authorList>
            <person name="Yu L."/>
        </authorList>
    </citation>
    <scope>NUCLEOTIDE SEQUENCE [LARGE SCALE GENOMIC DNA]</scope>
    <source>
        <strain evidence="6 7">11S</strain>
    </source>
</reference>
<protein>
    <submittedName>
        <fullName evidence="6">DUF1656 domain-containing protein</fullName>
    </submittedName>
</protein>
<keyword evidence="4 5" id="KW-0472">Membrane</keyword>
<dbReference type="OrthoDB" id="7021192at2"/>
<proteinExistence type="predicted"/>
<keyword evidence="3 5" id="KW-1133">Transmembrane helix</keyword>
<name>A0A431V0J3_9GAMM</name>
<dbReference type="AlphaFoldDB" id="A0A431V0J3"/>
<evidence type="ECO:0000313" key="7">
    <source>
        <dbReference type="Proteomes" id="UP000267400"/>
    </source>
</evidence>
<feature type="transmembrane region" description="Helical" evidence="5">
    <location>
        <begin position="6"/>
        <end position="30"/>
    </location>
</feature>
<evidence type="ECO:0000256" key="5">
    <source>
        <dbReference type="SAM" id="Phobius"/>
    </source>
</evidence>
<keyword evidence="1" id="KW-1003">Cell membrane</keyword>
<dbReference type="RefSeq" id="WP_126485659.1">
    <property type="nucleotide sequence ID" value="NZ_RXNS01000015.1"/>
</dbReference>
<dbReference type="EMBL" id="RXNS01000015">
    <property type="protein sequence ID" value="RTR00811.1"/>
    <property type="molecule type" value="Genomic_DNA"/>
</dbReference>
<keyword evidence="7" id="KW-1185">Reference proteome</keyword>
<dbReference type="InterPro" id="IPR012451">
    <property type="entry name" value="DUF1656"/>
</dbReference>
<accession>A0A431V0J3</accession>
<dbReference type="Pfam" id="PF07869">
    <property type="entry name" value="DUF1656"/>
    <property type="match status" value="1"/>
</dbReference>
<sequence length="72" mass="7713">MGLREIAIGGLYLSPLLLYVLLGLAVALLVRALLHHLVGTRRLWFEAWFDTALFVICTAAVAFLSSSAAGVA</sequence>
<feature type="transmembrane region" description="Helical" evidence="5">
    <location>
        <begin position="51"/>
        <end position="71"/>
    </location>
</feature>
<organism evidence="6 7">
    <name type="scientific">Halomonas nitroreducens</name>
    <dbReference type="NCBI Taxonomy" id="447425"/>
    <lineage>
        <taxon>Bacteria</taxon>
        <taxon>Pseudomonadati</taxon>
        <taxon>Pseudomonadota</taxon>
        <taxon>Gammaproteobacteria</taxon>
        <taxon>Oceanospirillales</taxon>
        <taxon>Halomonadaceae</taxon>
        <taxon>Halomonas</taxon>
    </lineage>
</organism>
<evidence type="ECO:0000256" key="4">
    <source>
        <dbReference type="ARBA" id="ARBA00023136"/>
    </source>
</evidence>
<evidence type="ECO:0000256" key="2">
    <source>
        <dbReference type="ARBA" id="ARBA00022692"/>
    </source>
</evidence>
<keyword evidence="2 5" id="KW-0812">Transmembrane</keyword>
<dbReference type="Proteomes" id="UP000267400">
    <property type="component" value="Unassembled WGS sequence"/>
</dbReference>